<dbReference type="InterPro" id="IPR057598">
    <property type="entry name" value="Fn3_PTPRU"/>
</dbReference>
<dbReference type="GO" id="GO:0004725">
    <property type="term" value="F:protein tyrosine phosphatase activity"/>
    <property type="evidence" value="ECO:0007669"/>
    <property type="project" value="UniProtKB-EC"/>
</dbReference>
<protein>
    <recommendedName>
        <fullName evidence="3">protein-tyrosine-phosphatase</fullName>
        <ecNumber evidence="3">3.1.3.48</ecNumber>
    </recommendedName>
</protein>
<proteinExistence type="inferred from homology"/>
<keyword evidence="7" id="KW-0904">Protein phosphatase</keyword>
<comment type="subcellular location">
    <subcellularLocation>
        <location evidence="1">Membrane</location>
        <topology evidence="1">Single-pass type I membrane protein</topology>
    </subcellularLocation>
</comment>
<dbReference type="FunFam" id="3.90.190.10:FF:000102">
    <property type="entry name" value="Receptor-type tyrosine-protein phosphatase"/>
    <property type="match status" value="1"/>
</dbReference>
<dbReference type="InterPro" id="IPR003595">
    <property type="entry name" value="Tyr_Pase_cat"/>
</dbReference>
<dbReference type="InterPro" id="IPR000387">
    <property type="entry name" value="Tyr_Pase_dom"/>
</dbReference>
<evidence type="ECO:0000256" key="9">
    <source>
        <dbReference type="ARBA" id="ARBA00023136"/>
    </source>
</evidence>
<dbReference type="CDD" id="cd00047">
    <property type="entry name" value="PTPc"/>
    <property type="match status" value="1"/>
</dbReference>
<feature type="transmembrane region" description="Helical" evidence="13">
    <location>
        <begin position="508"/>
        <end position="535"/>
    </location>
</feature>
<dbReference type="SMART" id="SM00194">
    <property type="entry name" value="PTPc"/>
    <property type="match status" value="1"/>
</dbReference>
<dbReference type="Gene3D" id="2.60.40.10">
    <property type="entry name" value="Immunoglobulins"/>
    <property type="match status" value="2"/>
</dbReference>
<evidence type="ECO:0000256" key="7">
    <source>
        <dbReference type="ARBA" id="ARBA00022912"/>
    </source>
</evidence>
<dbReference type="OrthoDB" id="6058203at2759"/>
<dbReference type="Proteomes" id="UP000749559">
    <property type="component" value="Unassembled WGS sequence"/>
</dbReference>
<dbReference type="PRINTS" id="PR00700">
    <property type="entry name" value="PRTYPHPHTASE"/>
</dbReference>
<comment type="similarity">
    <text evidence="2">Belongs to the protein-tyrosine phosphatase family.</text>
</comment>
<evidence type="ECO:0000313" key="18">
    <source>
        <dbReference type="EMBL" id="CAH1802098.1"/>
    </source>
</evidence>
<dbReference type="SMART" id="SM00060">
    <property type="entry name" value="FN3"/>
    <property type="match status" value="2"/>
</dbReference>
<dbReference type="CDD" id="cd00063">
    <property type="entry name" value="FN3"/>
    <property type="match status" value="1"/>
</dbReference>
<keyword evidence="4 13" id="KW-0812">Transmembrane</keyword>
<gene>
    <name evidence="18" type="ORF">OFUS_LOCUS25813</name>
</gene>
<evidence type="ECO:0000256" key="4">
    <source>
        <dbReference type="ARBA" id="ARBA00022692"/>
    </source>
</evidence>
<evidence type="ECO:0000256" key="11">
    <source>
        <dbReference type="ARBA" id="ARBA00051722"/>
    </source>
</evidence>
<dbReference type="SUPFAM" id="SSF52799">
    <property type="entry name" value="(Phosphotyrosine protein) phosphatases II"/>
    <property type="match status" value="2"/>
</dbReference>
<feature type="domain" description="Tyrosine-protein phosphatase" evidence="15">
    <location>
        <begin position="926"/>
        <end position="1158"/>
    </location>
</feature>
<dbReference type="EMBL" id="CAIIXF020000012">
    <property type="protein sequence ID" value="CAH1802098.1"/>
    <property type="molecule type" value="Genomic_DNA"/>
</dbReference>
<feature type="compositionally biased region" description="Polar residues" evidence="12">
    <location>
        <begin position="571"/>
        <end position="583"/>
    </location>
</feature>
<evidence type="ECO:0000256" key="14">
    <source>
        <dbReference type="SAM" id="SignalP"/>
    </source>
</evidence>
<dbReference type="PANTHER" id="PTHR19134">
    <property type="entry name" value="RECEPTOR-TYPE TYROSINE-PROTEIN PHOSPHATASE"/>
    <property type="match status" value="1"/>
</dbReference>
<dbReference type="InterPro" id="IPR000242">
    <property type="entry name" value="PTP_cat"/>
</dbReference>
<dbReference type="Pfam" id="PF23144">
    <property type="entry name" value="Fn3_PTPRU"/>
    <property type="match status" value="1"/>
</dbReference>
<dbReference type="PROSITE" id="PS50055">
    <property type="entry name" value="TYR_PHOSPHATASE_PTP"/>
    <property type="match status" value="2"/>
</dbReference>
<evidence type="ECO:0000256" key="13">
    <source>
        <dbReference type="SAM" id="Phobius"/>
    </source>
</evidence>
<evidence type="ECO:0000256" key="1">
    <source>
        <dbReference type="ARBA" id="ARBA00004479"/>
    </source>
</evidence>
<keyword evidence="19" id="KW-1185">Reference proteome</keyword>
<keyword evidence="8 13" id="KW-1133">Transmembrane helix</keyword>
<dbReference type="PANTHER" id="PTHR19134:SF562">
    <property type="entry name" value="PROTEIN-TYROSINE-PHOSPHATASE"/>
    <property type="match status" value="1"/>
</dbReference>
<keyword evidence="6" id="KW-0378">Hydrolase</keyword>
<evidence type="ECO:0000256" key="10">
    <source>
        <dbReference type="ARBA" id="ARBA00023180"/>
    </source>
</evidence>
<feature type="region of interest" description="Disordered" evidence="12">
    <location>
        <begin position="558"/>
        <end position="583"/>
    </location>
</feature>
<dbReference type="InterPro" id="IPR013783">
    <property type="entry name" value="Ig-like_fold"/>
</dbReference>
<dbReference type="InterPro" id="IPR050348">
    <property type="entry name" value="Protein-Tyr_Phosphatase"/>
</dbReference>
<dbReference type="EC" id="3.1.3.48" evidence="3"/>
<evidence type="ECO:0000313" key="19">
    <source>
        <dbReference type="Proteomes" id="UP000749559"/>
    </source>
</evidence>
<evidence type="ECO:0000259" key="15">
    <source>
        <dbReference type="PROSITE" id="PS50055"/>
    </source>
</evidence>
<comment type="catalytic activity">
    <reaction evidence="11">
        <text>O-phospho-L-tyrosyl-[protein] + H2O = L-tyrosyl-[protein] + phosphate</text>
        <dbReference type="Rhea" id="RHEA:10684"/>
        <dbReference type="Rhea" id="RHEA-COMP:10136"/>
        <dbReference type="Rhea" id="RHEA-COMP:20101"/>
        <dbReference type="ChEBI" id="CHEBI:15377"/>
        <dbReference type="ChEBI" id="CHEBI:43474"/>
        <dbReference type="ChEBI" id="CHEBI:46858"/>
        <dbReference type="ChEBI" id="CHEBI:61978"/>
        <dbReference type="EC" id="3.1.3.48"/>
    </reaction>
</comment>
<keyword evidence="9 13" id="KW-0472">Membrane</keyword>
<dbReference type="PROSITE" id="PS50853">
    <property type="entry name" value="FN3"/>
    <property type="match status" value="2"/>
</dbReference>
<name>A0A8S4Q6A5_OWEFU</name>
<comment type="caution">
    <text evidence="18">The sequence shown here is derived from an EMBL/GenBank/DDBJ whole genome shotgun (WGS) entry which is preliminary data.</text>
</comment>
<feature type="domain" description="Fibronectin type-III" evidence="17">
    <location>
        <begin position="84"/>
        <end position="195"/>
    </location>
</feature>
<dbReference type="SUPFAM" id="SSF49265">
    <property type="entry name" value="Fibronectin type III"/>
    <property type="match status" value="1"/>
</dbReference>
<dbReference type="InterPro" id="IPR003961">
    <property type="entry name" value="FN3_dom"/>
</dbReference>
<dbReference type="AlphaFoldDB" id="A0A8S4Q6A5"/>
<sequence length="1206" mass="136004">MIDVRSKMANVWLFCLLWTLLEFTALIRCQNTSCQQGYFGTNCSDVCHCYYGDTECSTNGTCESGNCTLGWVKPPTCQIELPSLTTAPSIRNVTDDVIILLWKPWNQTSDIGSPPVVRYSVYFQTSHFNTSWVYYAGIPREKDTSTHILAFSRLDRQGEYRFSVVCVWFDNEANVEMNGIFSPATEWVRFQSPSTDDIIINTNLENMTTVPTLTANESLSNTSTITFYDTTVLEASTAASTNTTPGRPLSLKLVARSFSSLTLTWDHPSPVDHNVTRYKIKTELLESILPANPFSEEIIVNASIVNCTVTDLSHATLYQVSVFAYNILGWGQQQIRQYFTDFYPPPKPPVPQIVEGKITSSNFTVILDSASISTGPLTAYRIIVEAIPSLSLEERRMRSASQILEMDKLVDFSSAQSNGVNVYVTAQILPTQLSRKVEIVIGDGKVYDGFFNAPLESLTSYIVYLAYISTLDGQTKSSVSSPSEIITTTAKIIPTTATPALQINNNDYITIIGVLIGIICILVAAIAVGLVIVFVKRNRGRRQNTEHKMAELGQVAQSATGAMNSHKGKNESNGSGIMSNGHTGNSSLGLSTIQLSGIDKVSQKGKMKETSIKIPTTERMVSTKRNSKKAENEHPIDVNDLYEEYMSLQKGGALTKEFKEIPKATDEPITEALRDEKSFKNRFKNKYIPYDKHRVVLDTLNYDPSTDYINASYVRAPGIKRWYIVTQDPLPSTIDDFWRMVWEQNVDTIVMLSDDARGSIYWSEGGVSNYDDITIRLESIETLAHFAIRRFEISNTGSRDKRNLNHCQFKSWTKQGVPYSHVLFADFIAKVQSLKPDKTKGPMLLHCLDSVGKTGVYIASEALLKQGISHSKIDVPRCVQKIRNYRPHLVKSSKQYSFIYDLLFESLYFGVTTLNTNDIKAGIKGLSQINKATNASYLRDQFESLTTFEKILSPRDDAISPRDAPVFDSYTNLEAYIVLPTGRNDFINALRAAYDNKSSCIISMTSSQGITLPEPDNSRQYGIYVVHTISSENVSDKYTIRNLKIKLVNVPKKKFKQIKMYEFSLWSDHIPELESFLELHKQLSLWMHSYPNEGPLIIYGIDTKRALLMPLLTMLFERIKMETSIDIYRCVKYYNSKYEHVIDSWEEYKFLHKAVAEYSKSWKNEAYNSISPLHDGSRKFSIDASSNRRYSLDDDTSDCPKRYSVA</sequence>
<feature type="chain" id="PRO_5035809407" description="protein-tyrosine-phosphatase" evidence="14">
    <location>
        <begin position="30"/>
        <end position="1206"/>
    </location>
</feature>
<dbReference type="Pfam" id="PF00041">
    <property type="entry name" value="fn3"/>
    <property type="match status" value="1"/>
</dbReference>
<keyword evidence="10" id="KW-0325">Glycoprotein</keyword>
<accession>A0A8S4Q6A5</accession>
<organism evidence="18 19">
    <name type="scientific">Owenia fusiformis</name>
    <name type="common">Polychaete worm</name>
    <dbReference type="NCBI Taxonomy" id="6347"/>
    <lineage>
        <taxon>Eukaryota</taxon>
        <taxon>Metazoa</taxon>
        <taxon>Spiralia</taxon>
        <taxon>Lophotrochozoa</taxon>
        <taxon>Annelida</taxon>
        <taxon>Polychaeta</taxon>
        <taxon>Sedentaria</taxon>
        <taxon>Canalipalpata</taxon>
        <taxon>Sabellida</taxon>
        <taxon>Oweniida</taxon>
        <taxon>Oweniidae</taxon>
        <taxon>Owenia</taxon>
    </lineage>
</organism>
<evidence type="ECO:0000259" key="16">
    <source>
        <dbReference type="PROSITE" id="PS50056"/>
    </source>
</evidence>
<feature type="signal peptide" evidence="14">
    <location>
        <begin position="1"/>
        <end position="29"/>
    </location>
</feature>
<dbReference type="InterPro" id="IPR029021">
    <property type="entry name" value="Prot-tyrosine_phosphatase-like"/>
</dbReference>
<dbReference type="SMART" id="SM00404">
    <property type="entry name" value="PTPc_motif"/>
    <property type="match status" value="2"/>
</dbReference>
<dbReference type="PROSITE" id="PS50056">
    <property type="entry name" value="TYR_PHOSPHATASE_2"/>
    <property type="match status" value="1"/>
</dbReference>
<feature type="domain" description="Fibronectin type-III" evidence="17">
    <location>
        <begin position="247"/>
        <end position="345"/>
    </location>
</feature>
<feature type="domain" description="Tyrosine specific protein phosphatases" evidence="16">
    <location>
        <begin position="825"/>
        <end position="897"/>
    </location>
</feature>
<reference evidence="18" key="1">
    <citation type="submission" date="2022-03" db="EMBL/GenBank/DDBJ databases">
        <authorList>
            <person name="Martin C."/>
        </authorList>
    </citation>
    <scope>NUCLEOTIDE SEQUENCE</scope>
</reference>
<evidence type="ECO:0000256" key="3">
    <source>
        <dbReference type="ARBA" id="ARBA00013064"/>
    </source>
</evidence>
<dbReference type="Gene3D" id="3.90.190.10">
    <property type="entry name" value="Protein tyrosine phosphatase superfamily"/>
    <property type="match status" value="2"/>
</dbReference>
<dbReference type="InterPro" id="IPR036116">
    <property type="entry name" value="FN3_sf"/>
</dbReference>
<evidence type="ECO:0000256" key="8">
    <source>
        <dbReference type="ARBA" id="ARBA00022989"/>
    </source>
</evidence>
<dbReference type="GO" id="GO:0016020">
    <property type="term" value="C:membrane"/>
    <property type="evidence" value="ECO:0007669"/>
    <property type="project" value="UniProtKB-SubCell"/>
</dbReference>
<evidence type="ECO:0000256" key="6">
    <source>
        <dbReference type="ARBA" id="ARBA00022801"/>
    </source>
</evidence>
<feature type="domain" description="Tyrosine-protein phosphatase" evidence="15">
    <location>
        <begin position="654"/>
        <end position="906"/>
    </location>
</feature>
<evidence type="ECO:0000259" key="17">
    <source>
        <dbReference type="PROSITE" id="PS50853"/>
    </source>
</evidence>
<dbReference type="Pfam" id="PF00102">
    <property type="entry name" value="Y_phosphatase"/>
    <property type="match status" value="2"/>
</dbReference>
<evidence type="ECO:0000256" key="5">
    <source>
        <dbReference type="ARBA" id="ARBA00022729"/>
    </source>
</evidence>
<evidence type="ECO:0000256" key="2">
    <source>
        <dbReference type="ARBA" id="ARBA00009580"/>
    </source>
</evidence>
<evidence type="ECO:0000256" key="12">
    <source>
        <dbReference type="SAM" id="MobiDB-lite"/>
    </source>
</evidence>
<keyword evidence="5 14" id="KW-0732">Signal</keyword>